<reference evidence="4 5" key="1">
    <citation type="submission" date="2021-01" db="EMBL/GenBank/DDBJ databases">
        <title>Whole genome shotgun sequence of Actinoplanes durhamensis NBRC 14914.</title>
        <authorList>
            <person name="Komaki H."/>
            <person name="Tamura T."/>
        </authorList>
    </citation>
    <scope>NUCLEOTIDE SEQUENCE [LARGE SCALE GENOMIC DNA]</scope>
    <source>
        <strain evidence="4 5">NBRC 14914</strain>
    </source>
</reference>
<evidence type="ECO:0000313" key="5">
    <source>
        <dbReference type="Proteomes" id="UP000637628"/>
    </source>
</evidence>
<feature type="compositionally biased region" description="Basic and acidic residues" evidence="2">
    <location>
        <begin position="325"/>
        <end position="345"/>
    </location>
</feature>
<dbReference type="InterPro" id="IPR001173">
    <property type="entry name" value="Glyco_trans_2-like"/>
</dbReference>
<comment type="caution">
    <text evidence="4">The sequence shown here is derived from an EMBL/GenBank/DDBJ whole genome shotgun (WGS) entry which is preliminary data.</text>
</comment>
<dbReference type="PANTHER" id="PTHR48090:SF7">
    <property type="entry name" value="RFBJ PROTEIN"/>
    <property type="match status" value="1"/>
</dbReference>
<dbReference type="Proteomes" id="UP000637628">
    <property type="component" value="Unassembled WGS sequence"/>
</dbReference>
<dbReference type="Gene3D" id="3.90.550.10">
    <property type="entry name" value="Spore Coat Polysaccharide Biosynthesis Protein SpsA, Chain A"/>
    <property type="match status" value="1"/>
</dbReference>
<dbReference type="EMBL" id="BOML01000062">
    <property type="protein sequence ID" value="GIE06430.1"/>
    <property type="molecule type" value="Genomic_DNA"/>
</dbReference>
<accession>A0ABQ3Z9C0</accession>
<keyword evidence="5" id="KW-1185">Reference proteome</keyword>
<dbReference type="SUPFAM" id="SSF53448">
    <property type="entry name" value="Nucleotide-diphospho-sugar transferases"/>
    <property type="match status" value="1"/>
</dbReference>
<dbReference type="InterPro" id="IPR050256">
    <property type="entry name" value="Glycosyltransferase_2"/>
</dbReference>
<feature type="compositionally biased region" description="Polar residues" evidence="2">
    <location>
        <begin position="277"/>
        <end position="292"/>
    </location>
</feature>
<dbReference type="PANTHER" id="PTHR48090">
    <property type="entry name" value="UNDECAPRENYL-PHOSPHATE 4-DEOXY-4-FORMAMIDO-L-ARABINOSE TRANSFERASE-RELATED"/>
    <property type="match status" value="1"/>
</dbReference>
<dbReference type="InterPro" id="IPR029044">
    <property type="entry name" value="Nucleotide-diphossugar_trans"/>
</dbReference>
<protein>
    <recommendedName>
        <fullName evidence="3">Glycosyltransferase 2-like domain-containing protein</fullName>
    </recommendedName>
</protein>
<name>A0ABQ3Z9C0_9ACTN</name>
<gene>
    <name evidence="4" type="ORF">Adu01nite_77800</name>
</gene>
<feature type="domain" description="Glycosyltransferase 2-like" evidence="3">
    <location>
        <begin position="21"/>
        <end position="118"/>
    </location>
</feature>
<organism evidence="4 5">
    <name type="scientific">Paractinoplanes durhamensis</name>
    <dbReference type="NCBI Taxonomy" id="113563"/>
    <lineage>
        <taxon>Bacteria</taxon>
        <taxon>Bacillati</taxon>
        <taxon>Actinomycetota</taxon>
        <taxon>Actinomycetes</taxon>
        <taxon>Micromonosporales</taxon>
        <taxon>Micromonosporaceae</taxon>
        <taxon>Paractinoplanes</taxon>
    </lineage>
</organism>
<evidence type="ECO:0000256" key="1">
    <source>
        <dbReference type="ARBA" id="ARBA00006739"/>
    </source>
</evidence>
<evidence type="ECO:0000256" key="2">
    <source>
        <dbReference type="SAM" id="MobiDB-lite"/>
    </source>
</evidence>
<dbReference type="Pfam" id="PF00535">
    <property type="entry name" value="Glycos_transf_2"/>
    <property type="match status" value="1"/>
</dbReference>
<feature type="region of interest" description="Disordered" evidence="2">
    <location>
        <begin position="227"/>
        <end position="370"/>
    </location>
</feature>
<evidence type="ECO:0000313" key="4">
    <source>
        <dbReference type="EMBL" id="GIE06430.1"/>
    </source>
</evidence>
<dbReference type="CDD" id="cd04179">
    <property type="entry name" value="DPM_DPG-synthase_like"/>
    <property type="match status" value="1"/>
</dbReference>
<comment type="similarity">
    <text evidence="1">Belongs to the glycosyltransferase 2 family.</text>
</comment>
<proteinExistence type="inferred from homology"/>
<evidence type="ECO:0000259" key="3">
    <source>
        <dbReference type="Pfam" id="PF00535"/>
    </source>
</evidence>
<sequence>MIPVRDPGGLPLMLRGLPVVDEVIVVSDGPAAETAALVRSARPDALVIRPGRTGSGNALASGVAASSGDVVVTLNGDGSTDPGEIPRYIAALTEGADVAVGSRYRPGGRDLTGGRFRRGTNLVLIWIVNTLFGTDRTDPGFGYAAFWRDAIDRLDLPDPSARHASAWGDGPEIQPLLALRPEARGMRVTEVGSVAYPRMSRAERAGLRHWIRVIAVEFKLRKGRHTAPAVDPEATTVPVRPTWPMSNRQPTGEPLWGPPRRRPTPGRDLWRAGENAQAHTSTSTRPTGNGKSHSWRSGHPGRPDVNPRMIEAPLFQPPTKAMKPQPREVGEKRRRMEVYRQRPDLRVINGEGTGGPRTRPGRLRPVPREN</sequence>